<protein>
    <submittedName>
        <fullName evidence="3">Uncharacterized protein</fullName>
    </submittedName>
</protein>
<feature type="coiled-coil region" evidence="1">
    <location>
        <begin position="57"/>
        <end position="88"/>
    </location>
</feature>
<feature type="region of interest" description="Disordered" evidence="2">
    <location>
        <begin position="1"/>
        <end position="26"/>
    </location>
</feature>
<dbReference type="RefSeq" id="WP_191763081.1">
    <property type="nucleotide sequence ID" value="NZ_JACSPP010000007.1"/>
</dbReference>
<evidence type="ECO:0000256" key="2">
    <source>
        <dbReference type="SAM" id="MobiDB-lite"/>
    </source>
</evidence>
<dbReference type="Proteomes" id="UP000620874">
    <property type="component" value="Unassembled WGS sequence"/>
</dbReference>
<name>A0ABR8Y602_9BACT</name>
<evidence type="ECO:0000313" key="4">
    <source>
        <dbReference type="Proteomes" id="UP000620874"/>
    </source>
</evidence>
<proteinExistence type="predicted"/>
<keyword evidence="1" id="KW-0175">Coiled coil</keyword>
<evidence type="ECO:0000313" key="3">
    <source>
        <dbReference type="EMBL" id="MBD8039619.1"/>
    </source>
</evidence>
<comment type="caution">
    <text evidence="3">The sequence shown here is derived from an EMBL/GenBank/DDBJ whole genome shotgun (WGS) entry which is preliminary data.</text>
</comment>
<gene>
    <name evidence="3" type="ORF">H9625_04010</name>
</gene>
<reference evidence="3 4" key="1">
    <citation type="submission" date="2020-08" db="EMBL/GenBank/DDBJ databases">
        <title>A Genomic Blueprint of the Chicken Gut Microbiome.</title>
        <authorList>
            <person name="Gilroy R."/>
            <person name="Ravi A."/>
            <person name="Getino M."/>
            <person name="Pursley I."/>
            <person name="Horton D.L."/>
            <person name="Alikhan N.-F."/>
            <person name="Baker D."/>
            <person name="Gharbi K."/>
            <person name="Hall N."/>
            <person name="Watson M."/>
            <person name="Adriaenssens E.M."/>
            <person name="Foster-Nyarko E."/>
            <person name="Jarju S."/>
            <person name="Secka A."/>
            <person name="Antonio M."/>
            <person name="Oren A."/>
            <person name="Chaudhuri R."/>
            <person name="La Ragione R.M."/>
            <person name="Hildebrand F."/>
            <person name="Pallen M.J."/>
        </authorList>
    </citation>
    <scope>NUCLEOTIDE SEQUENCE [LARGE SCALE GENOMIC DNA]</scope>
    <source>
        <strain evidence="3 4">Sa1CVN1</strain>
    </source>
</reference>
<keyword evidence="4" id="KW-1185">Reference proteome</keyword>
<organism evidence="3 4">
    <name type="scientific">Phocaeicola intestinalis</name>
    <dbReference type="NCBI Taxonomy" id="2762212"/>
    <lineage>
        <taxon>Bacteria</taxon>
        <taxon>Pseudomonadati</taxon>
        <taxon>Bacteroidota</taxon>
        <taxon>Bacteroidia</taxon>
        <taxon>Bacteroidales</taxon>
        <taxon>Bacteroidaceae</taxon>
        <taxon>Phocaeicola</taxon>
    </lineage>
</organism>
<evidence type="ECO:0000256" key="1">
    <source>
        <dbReference type="SAM" id="Coils"/>
    </source>
</evidence>
<dbReference type="EMBL" id="JACSPP010000007">
    <property type="protein sequence ID" value="MBD8039619.1"/>
    <property type="molecule type" value="Genomic_DNA"/>
</dbReference>
<accession>A0ABR8Y602</accession>
<sequence>MKKQMKNMPAGQEDAEEEQKAPKAGDILNEQDAFLLKNSRNIIEGLGRHLIEERRLKEQALLESDRHKQRADDMAEEAKQAHADARRKDEIINRKDEEISRMRAESERKDAAHAEEISRMRAENLAIRKAAVTYLHETSTARNGKNTSTPHAIPEILNTPKARSLLGKLREGQILDEHWQPLGLSNAERGIVAQYISGQLGIAAQWQTFGSLWNMKPETLRRAAAKALDQRKTLDFQELLKDLLRA</sequence>